<feature type="compositionally biased region" description="Basic and acidic residues" evidence="3">
    <location>
        <begin position="147"/>
        <end position="161"/>
    </location>
</feature>
<dbReference type="Pfam" id="PF06080">
    <property type="entry name" value="DUF938"/>
    <property type="match status" value="1"/>
</dbReference>
<dbReference type="EMBL" id="JAIQCJ010001065">
    <property type="protein sequence ID" value="KAJ8792817.1"/>
    <property type="molecule type" value="Genomic_DNA"/>
</dbReference>
<feature type="region of interest" description="Disordered" evidence="3">
    <location>
        <begin position="1"/>
        <end position="60"/>
    </location>
</feature>
<organism evidence="4 5">
    <name type="scientific">Eschrichtius robustus</name>
    <name type="common">California gray whale</name>
    <name type="synonym">Eschrichtius gibbosus</name>
    <dbReference type="NCBI Taxonomy" id="9764"/>
    <lineage>
        <taxon>Eukaryota</taxon>
        <taxon>Metazoa</taxon>
        <taxon>Chordata</taxon>
        <taxon>Craniata</taxon>
        <taxon>Vertebrata</taxon>
        <taxon>Euteleostomi</taxon>
        <taxon>Mammalia</taxon>
        <taxon>Eutheria</taxon>
        <taxon>Laurasiatheria</taxon>
        <taxon>Artiodactyla</taxon>
        <taxon>Whippomorpha</taxon>
        <taxon>Cetacea</taxon>
        <taxon>Mysticeti</taxon>
        <taxon>Eschrichtiidae</taxon>
        <taxon>Eschrichtius</taxon>
    </lineage>
</organism>
<feature type="compositionally biased region" description="Basic residues" evidence="3">
    <location>
        <begin position="1"/>
        <end position="11"/>
    </location>
</feature>
<dbReference type="InterPro" id="IPR010342">
    <property type="entry name" value="DUF938"/>
</dbReference>
<evidence type="ECO:0000256" key="1">
    <source>
        <dbReference type="ARBA" id="ARBA00008308"/>
    </source>
</evidence>
<dbReference type="PANTHER" id="PTHR20974">
    <property type="entry name" value="UPF0585 PROTEIN CG18661"/>
    <property type="match status" value="1"/>
</dbReference>
<evidence type="ECO:0000256" key="2">
    <source>
        <dbReference type="ARBA" id="ARBA00040746"/>
    </source>
</evidence>
<comment type="similarity">
    <text evidence="1">Belongs to the UPF0585 family.</text>
</comment>
<evidence type="ECO:0000313" key="5">
    <source>
        <dbReference type="Proteomes" id="UP001159641"/>
    </source>
</evidence>
<dbReference type="AlphaFoldDB" id="A0AB34HP01"/>
<evidence type="ECO:0000313" key="4">
    <source>
        <dbReference type="EMBL" id="KAJ8792817.1"/>
    </source>
</evidence>
<protein>
    <recommendedName>
        <fullName evidence="2">Methyltransferase-like 26</fullName>
    </recommendedName>
</protein>
<dbReference type="PANTHER" id="PTHR20974:SF2">
    <property type="entry name" value="METHYLTRANSFERASE-LIKE 26"/>
    <property type="match status" value="1"/>
</dbReference>
<gene>
    <name evidence="4" type="ORF">J1605_004002</name>
</gene>
<dbReference type="Proteomes" id="UP001159641">
    <property type="component" value="Unassembled WGS sequence"/>
</dbReference>
<dbReference type="Gene3D" id="3.40.50.150">
    <property type="entry name" value="Vaccinia Virus protein VP39"/>
    <property type="match status" value="1"/>
</dbReference>
<name>A0AB34HP01_ESCRO</name>
<comment type="caution">
    <text evidence="4">The sequence shown here is derived from an EMBL/GenBank/DDBJ whole genome shotgun (WGS) entry which is preliminary data.</text>
</comment>
<dbReference type="InterPro" id="IPR029063">
    <property type="entry name" value="SAM-dependent_MTases_sf"/>
</dbReference>
<feature type="region of interest" description="Disordered" evidence="3">
    <location>
        <begin position="135"/>
        <end position="168"/>
    </location>
</feature>
<evidence type="ECO:0000256" key="3">
    <source>
        <dbReference type="SAM" id="MobiDB-lite"/>
    </source>
</evidence>
<sequence length="349" mass="38838">MQNTLPRKRQGPRIPSREQSDFLPPAHPPPTPQQMQRSLSVVDFPPPPLRSSSTPTHSPPPRPVRFCWLRYKVDFLVRSFIFSWERFWRPRKKRLPPPPSRSIPYLLRGLLGTASRHRPQPWVAEAARVALPPTKFGLCERPSPAGAEKDAGGGGGRRTEQGTHPARAAAVRGGRVLELASGSGQHTAHFGRAFPHAEWQPNHVDQSCLDSILATTQAQGLSNVKAPLYLDVRWDREQWGGILPQSLDLLLCINMSHISPLSCTEGLFRAAGHLLKGKALLITYGPCAINVKISPQSNVDFDLTLRCRNPEWGLRDTALLEDLGQASGLLLERMVDMPANNKCLIFRKE</sequence>
<keyword evidence="5" id="KW-1185">Reference proteome</keyword>
<reference evidence="4 5" key="1">
    <citation type="submission" date="2022-11" db="EMBL/GenBank/DDBJ databases">
        <title>Whole genome sequence of Eschrichtius robustus ER-17-0199.</title>
        <authorList>
            <person name="Bruniche-Olsen A."/>
            <person name="Black A.N."/>
            <person name="Fields C.J."/>
            <person name="Walden K."/>
            <person name="Dewoody J.A."/>
        </authorList>
    </citation>
    <scope>NUCLEOTIDE SEQUENCE [LARGE SCALE GENOMIC DNA]</scope>
    <source>
        <strain evidence="4">ER-17-0199</strain>
        <tissue evidence="4">Blubber</tissue>
    </source>
</reference>
<dbReference type="SUPFAM" id="SSF53335">
    <property type="entry name" value="S-adenosyl-L-methionine-dependent methyltransferases"/>
    <property type="match status" value="1"/>
</dbReference>
<proteinExistence type="inferred from homology"/>
<accession>A0AB34HP01</accession>